<comment type="subcellular location">
    <subcellularLocation>
        <location evidence="2 12">Cell inner membrane</location>
        <topology evidence="2 12">Single-pass membrane protein</topology>
    </subcellularLocation>
</comment>
<name>A0A5B8LHG1_9SPHN</name>
<comment type="similarity">
    <text evidence="3 12">Belongs to the CcmD/CycX/HelD family.</text>
</comment>
<evidence type="ECO:0000256" key="5">
    <source>
        <dbReference type="ARBA" id="ARBA00022448"/>
    </source>
</evidence>
<evidence type="ECO:0000256" key="10">
    <source>
        <dbReference type="ARBA" id="ARBA00022989"/>
    </source>
</evidence>
<organism evidence="13 14">
    <name type="scientific">Sphingomonas panacisoli</name>
    <dbReference type="NCBI Taxonomy" id="1813879"/>
    <lineage>
        <taxon>Bacteria</taxon>
        <taxon>Pseudomonadati</taxon>
        <taxon>Pseudomonadota</taxon>
        <taxon>Alphaproteobacteria</taxon>
        <taxon>Sphingomonadales</taxon>
        <taxon>Sphingomonadaceae</taxon>
        <taxon>Sphingomonas</taxon>
    </lineage>
</organism>
<keyword evidence="14" id="KW-1185">Reference proteome</keyword>
<keyword evidence="9 12" id="KW-0201">Cytochrome c-type biogenesis</keyword>
<evidence type="ECO:0000256" key="4">
    <source>
        <dbReference type="ARBA" id="ARBA00016461"/>
    </source>
</evidence>
<evidence type="ECO:0000256" key="1">
    <source>
        <dbReference type="ARBA" id="ARBA00002442"/>
    </source>
</evidence>
<comment type="function">
    <text evidence="1 12">Required for the export of heme to the periplasm for the biogenesis of c-type cytochromes.</text>
</comment>
<keyword evidence="8" id="KW-0812">Transmembrane</keyword>
<sequence>MNHWAFVMAAYALTLAATAGLVLASWRAMRAAERDGK</sequence>
<evidence type="ECO:0000256" key="12">
    <source>
        <dbReference type="RuleBase" id="RU363101"/>
    </source>
</evidence>
<reference evidence="13 14" key="1">
    <citation type="submission" date="2019-07" db="EMBL/GenBank/DDBJ databases">
        <title>Full genome sequence of Sphingomonas sp. 4R-6-7(HKS19).</title>
        <authorList>
            <person name="Im W.-T."/>
        </authorList>
    </citation>
    <scope>NUCLEOTIDE SEQUENCE [LARGE SCALE GENOMIC DNA]</scope>
    <source>
        <strain evidence="13 14">HKS19</strain>
    </source>
</reference>
<evidence type="ECO:0000256" key="11">
    <source>
        <dbReference type="ARBA" id="ARBA00023136"/>
    </source>
</evidence>
<evidence type="ECO:0000256" key="8">
    <source>
        <dbReference type="ARBA" id="ARBA00022692"/>
    </source>
</evidence>
<evidence type="ECO:0000256" key="6">
    <source>
        <dbReference type="ARBA" id="ARBA00022475"/>
    </source>
</evidence>
<dbReference type="GO" id="GO:0005886">
    <property type="term" value="C:plasma membrane"/>
    <property type="evidence" value="ECO:0007669"/>
    <property type="project" value="UniProtKB-SubCell"/>
</dbReference>
<gene>
    <name evidence="13" type="primary">ccmD</name>
    <name evidence="13" type="ORF">FPZ24_09750</name>
</gene>
<keyword evidence="11" id="KW-0472">Membrane</keyword>
<dbReference type="InterPro" id="IPR007078">
    <property type="entry name" value="Haem_export_protD_CcmD"/>
</dbReference>
<protein>
    <recommendedName>
        <fullName evidence="4 12">Heme exporter protein D</fullName>
    </recommendedName>
</protein>
<dbReference type="GO" id="GO:0017004">
    <property type="term" value="P:cytochrome complex assembly"/>
    <property type="evidence" value="ECO:0007669"/>
    <property type="project" value="UniProtKB-KW"/>
</dbReference>
<dbReference type="EMBL" id="CP042306">
    <property type="protein sequence ID" value="QDZ07737.1"/>
    <property type="molecule type" value="Genomic_DNA"/>
</dbReference>
<dbReference type="RefSeq" id="WP_146571513.1">
    <property type="nucleotide sequence ID" value="NZ_CP042306.1"/>
</dbReference>
<evidence type="ECO:0000313" key="13">
    <source>
        <dbReference type="EMBL" id="QDZ07737.1"/>
    </source>
</evidence>
<accession>A0A5B8LHG1</accession>
<evidence type="ECO:0000256" key="7">
    <source>
        <dbReference type="ARBA" id="ARBA00022519"/>
    </source>
</evidence>
<evidence type="ECO:0000313" key="14">
    <source>
        <dbReference type="Proteomes" id="UP000315673"/>
    </source>
</evidence>
<keyword evidence="7 12" id="KW-0997">Cell inner membrane</keyword>
<keyword evidence="5 12" id="KW-0813">Transport</keyword>
<proteinExistence type="inferred from homology"/>
<dbReference type="KEGG" id="spai:FPZ24_09750"/>
<evidence type="ECO:0000256" key="2">
    <source>
        <dbReference type="ARBA" id="ARBA00004377"/>
    </source>
</evidence>
<dbReference type="AlphaFoldDB" id="A0A5B8LHG1"/>
<dbReference type="GO" id="GO:0015886">
    <property type="term" value="P:heme transport"/>
    <property type="evidence" value="ECO:0007669"/>
    <property type="project" value="InterPro"/>
</dbReference>
<evidence type="ECO:0000256" key="3">
    <source>
        <dbReference type="ARBA" id="ARBA00008741"/>
    </source>
</evidence>
<dbReference type="Proteomes" id="UP000315673">
    <property type="component" value="Chromosome"/>
</dbReference>
<keyword evidence="6 12" id="KW-1003">Cell membrane</keyword>
<dbReference type="Pfam" id="PF04995">
    <property type="entry name" value="CcmD"/>
    <property type="match status" value="1"/>
</dbReference>
<keyword evidence="10" id="KW-1133">Transmembrane helix</keyword>
<evidence type="ECO:0000256" key="9">
    <source>
        <dbReference type="ARBA" id="ARBA00022748"/>
    </source>
</evidence>